<dbReference type="InterPro" id="IPR036322">
    <property type="entry name" value="WD40_repeat_dom_sf"/>
</dbReference>
<evidence type="ECO:0000256" key="3">
    <source>
        <dbReference type="ARBA" id="ARBA00022574"/>
    </source>
</evidence>
<dbReference type="SMART" id="SM00320">
    <property type="entry name" value="WD40"/>
    <property type="match status" value="9"/>
</dbReference>
<keyword evidence="4" id="KW-0819">tRNA processing</keyword>
<evidence type="ECO:0000256" key="1">
    <source>
        <dbReference type="ARBA" id="ARBA00004496"/>
    </source>
</evidence>
<evidence type="ECO:0000313" key="8">
    <source>
        <dbReference type="EMBL" id="KAJ5525867.1"/>
    </source>
</evidence>
<comment type="similarity">
    <text evidence="6">Belongs to the WD repeat WDR6 family.</text>
</comment>
<dbReference type="AlphaFoldDB" id="A0AAD6CLP3"/>
<dbReference type="Gene3D" id="2.130.10.10">
    <property type="entry name" value="YVTN repeat-like/Quinoprotein amine dehydrogenase"/>
    <property type="match status" value="3"/>
</dbReference>
<dbReference type="GO" id="GO:0030488">
    <property type="term" value="P:tRNA methylation"/>
    <property type="evidence" value="ECO:0007669"/>
    <property type="project" value="TreeGrafter"/>
</dbReference>
<feature type="repeat" description="WD" evidence="7">
    <location>
        <begin position="216"/>
        <end position="266"/>
    </location>
</feature>
<dbReference type="EMBL" id="JAQIZZ010000008">
    <property type="protein sequence ID" value="KAJ5525867.1"/>
    <property type="molecule type" value="Genomic_DNA"/>
</dbReference>
<dbReference type="SUPFAM" id="SSF50978">
    <property type="entry name" value="WD40 repeat-like"/>
    <property type="match status" value="2"/>
</dbReference>
<dbReference type="InterPro" id="IPR051973">
    <property type="entry name" value="tRNA_Anticodon_Mtase-Reg"/>
</dbReference>
<proteinExistence type="inferred from homology"/>
<dbReference type="PROSITE" id="PS50082">
    <property type="entry name" value="WD_REPEATS_2"/>
    <property type="match status" value="1"/>
</dbReference>
<dbReference type="Pfam" id="PF00400">
    <property type="entry name" value="WD40"/>
    <property type="match status" value="1"/>
</dbReference>
<keyword evidence="3 7" id="KW-0853">WD repeat</keyword>
<evidence type="ECO:0000256" key="5">
    <source>
        <dbReference type="ARBA" id="ARBA00022737"/>
    </source>
</evidence>
<dbReference type="Proteomes" id="UP001220324">
    <property type="component" value="Unassembled WGS sequence"/>
</dbReference>
<dbReference type="InterPro" id="IPR019775">
    <property type="entry name" value="WD40_repeat_CS"/>
</dbReference>
<evidence type="ECO:0008006" key="10">
    <source>
        <dbReference type="Google" id="ProtNLM"/>
    </source>
</evidence>
<evidence type="ECO:0000256" key="4">
    <source>
        <dbReference type="ARBA" id="ARBA00022694"/>
    </source>
</evidence>
<dbReference type="GO" id="GO:0005737">
    <property type="term" value="C:cytoplasm"/>
    <property type="evidence" value="ECO:0007669"/>
    <property type="project" value="UniProtKB-SubCell"/>
</dbReference>
<gene>
    <name evidence="8" type="ORF">N7494_012517</name>
</gene>
<dbReference type="PROSITE" id="PS50294">
    <property type="entry name" value="WD_REPEATS_REGION"/>
    <property type="match status" value="1"/>
</dbReference>
<evidence type="ECO:0000313" key="9">
    <source>
        <dbReference type="Proteomes" id="UP001220324"/>
    </source>
</evidence>
<reference evidence="8 9" key="1">
    <citation type="journal article" date="2023" name="IMA Fungus">
        <title>Comparative genomic study of the Penicillium genus elucidates a diverse pangenome and 15 lateral gene transfer events.</title>
        <authorList>
            <person name="Petersen C."/>
            <person name="Sorensen T."/>
            <person name="Nielsen M.R."/>
            <person name="Sondergaard T.E."/>
            <person name="Sorensen J.L."/>
            <person name="Fitzpatrick D.A."/>
            <person name="Frisvad J.C."/>
            <person name="Nielsen K.L."/>
        </authorList>
    </citation>
    <scope>NUCLEOTIDE SEQUENCE [LARGE SCALE GENOMIC DNA]</scope>
    <source>
        <strain evidence="8 9">IBT 35679</strain>
    </source>
</reference>
<dbReference type="InterPro" id="IPR015943">
    <property type="entry name" value="WD40/YVTN_repeat-like_dom_sf"/>
</dbReference>
<comment type="caution">
    <text evidence="8">The sequence shown here is derived from an EMBL/GenBank/DDBJ whole genome shotgun (WGS) entry which is preliminary data.</text>
</comment>
<sequence length="1157" mass="124934">MSLSLEHIDACVPTTALKALSWDSRNFILQGQGPFLRVVDDESGDVVTQVRVFKRNNLHGFISLSEEQDDSDQKHVRFIIWGGQSLRVVDLKSDLNGGIKASVSTSEFLAPDWVMSGCAAVKDQPNTAYLITANNSLLCLKLTPSSQSPDQSVINIYQLSTSVKSILCAADLVALSPTHVLIAAGTIFGEIIVWSCFMDASETAQNKAVGSIHHFFTGHDGTVFGVQISPIIPSMTGGKPGRVLASCSDDRTVRIWDISDCEHKSAHDPSAYSTDGFDLRSTGFGATDGADSGTGSESCIAQAFGHAARIWSIGFRSNISQDSSKIGLVTRGEDATCIVWDLTWESSSQGTTKYELRKDFSSDAHLGKHIWSMDLCRRGNDTVVYTGGADGALRNFKIDEVRPSPTPKKSMMREKSAKTSCVQHFAFVAEDCLIMCNKASQLQIGNVSQGLDANITWEPLQTKEEIGLISLITGIPDKGLALISDPRGKVWLYNHSLKSVSDLIDLAGRPMELLVLQQRDFDVGTPAEKISFVGSYAKDDFATLVTISEWSSDRPQVEATSIVLPQVPYDVASASLLGNGEYLLLGSRLGGLSVHLVANSEVSTGPLLVDRRVHGHNGTNHIQTLSSVKASDGSDLEYILTCGRDGKYCVHEMKIGKERGDAVTLTTVHRTESALGGNIEGAYFDELTGDLMMYGFKSQDFVLRNESKGTDITSIGSGGTRRPWGFQRRIKGGNGDLLVWREGPSLASQRIRHDVNCLVRAGGHGREIKAMDGLNGTNDAPPLIVTGAEDTTIRISTILDTPTTGPWGSVQTLRILGTHDSGVQEASWSKCGKYLFTSAACEEFFVWRVRWIPSFGIATILAAVCPKDDPSSELRITSFDVVEVDEGKGSGFLLCLTLSNSTIKIFHYSPHNNDTFTLLARGKYMTNCLTQGRFIIQGTSVTLVTAATDGYFTLWDLTDTLKRFYTIGSSLKAIGQFDPETSPEDITCENRHEVHSNSIKAMELVLLSGTRTMIVSGGDDNSLSISLLGTDPNQTAEADTHVSTISIPDAHAASITAIKVLSQTRCGANDVGIEIAKIILASAGNDHRVKIWSITVPLSQNSSSIEAQFVQDKYSAVADISSMGLVRRSDSSVSSSEESCATLLVGGVGIELLKIKA</sequence>
<dbReference type="PANTHER" id="PTHR14344">
    <property type="entry name" value="WD REPEAT PROTEIN"/>
    <property type="match status" value="1"/>
</dbReference>
<dbReference type="PROSITE" id="PS00678">
    <property type="entry name" value="WD_REPEATS_1"/>
    <property type="match status" value="1"/>
</dbReference>
<comment type="subcellular location">
    <subcellularLocation>
        <location evidence="1">Cytoplasm</location>
    </subcellularLocation>
</comment>
<name>A0AAD6CLP3_9EURO</name>
<keyword evidence="9" id="KW-1185">Reference proteome</keyword>
<evidence type="ECO:0000256" key="6">
    <source>
        <dbReference type="ARBA" id="ARBA00038255"/>
    </source>
</evidence>
<protein>
    <recommendedName>
        <fullName evidence="10">WD repeat protein</fullName>
    </recommendedName>
</protein>
<keyword evidence="5" id="KW-0677">Repeat</keyword>
<accession>A0AAD6CLP3</accession>
<dbReference type="PANTHER" id="PTHR14344:SF3">
    <property type="entry name" value="WD REPEAT-CONTAINING PROTEIN 6"/>
    <property type="match status" value="1"/>
</dbReference>
<evidence type="ECO:0000256" key="7">
    <source>
        <dbReference type="PROSITE-ProRule" id="PRU00221"/>
    </source>
</evidence>
<evidence type="ECO:0000256" key="2">
    <source>
        <dbReference type="ARBA" id="ARBA00022490"/>
    </source>
</evidence>
<keyword evidence="2" id="KW-0963">Cytoplasm</keyword>
<organism evidence="8 9">
    <name type="scientific">Penicillium frequentans</name>
    <dbReference type="NCBI Taxonomy" id="3151616"/>
    <lineage>
        <taxon>Eukaryota</taxon>
        <taxon>Fungi</taxon>
        <taxon>Dikarya</taxon>
        <taxon>Ascomycota</taxon>
        <taxon>Pezizomycotina</taxon>
        <taxon>Eurotiomycetes</taxon>
        <taxon>Eurotiomycetidae</taxon>
        <taxon>Eurotiales</taxon>
        <taxon>Aspergillaceae</taxon>
        <taxon>Penicillium</taxon>
    </lineage>
</organism>
<dbReference type="InterPro" id="IPR001680">
    <property type="entry name" value="WD40_rpt"/>
</dbReference>